<dbReference type="CDD" id="cd00009">
    <property type="entry name" value="AAA"/>
    <property type="match status" value="1"/>
</dbReference>
<dbReference type="Gene3D" id="3.40.50.300">
    <property type="entry name" value="P-loop containing nucleotide triphosphate hydrolases"/>
    <property type="match status" value="1"/>
</dbReference>
<accession>A0A7V7NXC1</accession>
<dbReference type="GO" id="GO:0005524">
    <property type="term" value="F:ATP binding"/>
    <property type="evidence" value="ECO:0007669"/>
    <property type="project" value="UniProtKB-KW"/>
</dbReference>
<evidence type="ECO:0000259" key="7">
    <source>
        <dbReference type="PROSITE" id="PS50045"/>
    </source>
</evidence>
<dbReference type="Pfam" id="PF02954">
    <property type="entry name" value="HTH_8"/>
    <property type="match status" value="1"/>
</dbReference>
<feature type="domain" description="Sigma-54 factor interaction" evidence="7">
    <location>
        <begin position="161"/>
        <end position="389"/>
    </location>
</feature>
<keyword evidence="5" id="KW-0804">Transcription</keyword>
<evidence type="ECO:0000256" key="2">
    <source>
        <dbReference type="ARBA" id="ARBA00022840"/>
    </source>
</evidence>
<evidence type="ECO:0000256" key="6">
    <source>
        <dbReference type="PROSITE-ProRule" id="PRU00169"/>
    </source>
</evidence>
<dbReference type="GO" id="GO:0006355">
    <property type="term" value="P:regulation of DNA-templated transcription"/>
    <property type="evidence" value="ECO:0007669"/>
    <property type="project" value="InterPro"/>
</dbReference>
<keyword evidence="3" id="KW-0805">Transcription regulation</keyword>
<organism evidence="9 10">
    <name type="scientific">Vibrio chagasii</name>
    <dbReference type="NCBI Taxonomy" id="170679"/>
    <lineage>
        <taxon>Bacteria</taxon>
        <taxon>Pseudomonadati</taxon>
        <taxon>Pseudomonadota</taxon>
        <taxon>Gammaproteobacteria</taxon>
        <taxon>Vibrionales</taxon>
        <taxon>Vibrionaceae</taxon>
        <taxon>Vibrio</taxon>
    </lineage>
</organism>
<dbReference type="SUPFAM" id="SSF52172">
    <property type="entry name" value="CheY-like"/>
    <property type="match status" value="1"/>
</dbReference>
<dbReference type="GO" id="GO:0000160">
    <property type="term" value="P:phosphorelay signal transduction system"/>
    <property type="evidence" value="ECO:0007669"/>
    <property type="project" value="InterPro"/>
</dbReference>
<dbReference type="InterPro" id="IPR001789">
    <property type="entry name" value="Sig_transdc_resp-reg_receiver"/>
</dbReference>
<comment type="caution">
    <text evidence="9">The sequence shown here is derived from an EMBL/GenBank/DDBJ whole genome shotgun (WGS) entry which is preliminary data.</text>
</comment>
<dbReference type="Gene3D" id="3.40.50.2300">
    <property type="match status" value="1"/>
</dbReference>
<dbReference type="SUPFAM" id="SSF46689">
    <property type="entry name" value="Homeodomain-like"/>
    <property type="match status" value="1"/>
</dbReference>
<evidence type="ECO:0000256" key="5">
    <source>
        <dbReference type="ARBA" id="ARBA00023163"/>
    </source>
</evidence>
<evidence type="ECO:0000256" key="4">
    <source>
        <dbReference type="ARBA" id="ARBA00023125"/>
    </source>
</evidence>
<dbReference type="EMBL" id="VZPX01000003">
    <property type="protein sequence ID" value="KAB0482718.1"/>
    <property type="molecule type" value="Genomic_DNA"/>
</dbReference>
<dbReference type="InterPro" id="IPR025944">
    <property type="entry name" value="Sigma_54_int_dom_CS"/>
</dbReference>
<dbReference type="InterPro" id="IPR003593">
    <property type="entry name" value="AAA+_ATPase"/>
</dbReference>
<dbReference type="GeneID" id="77341483"/>
<dbReference type="SMART" id="SM00448">
    <property type="entry name" value="REC"/>
    <property type="match status" value="1"/>
</dbReference>
<keyword evidence="1" id="KW-0547">Nucleotide-binding</keyword>
<dbReference type="PROSITE" id="PS50110">
    <property type="entry name" value="RESPONSE_REGULATORY"/>
    <property type="match status" value="1"/>
</dbReference>
<dbReference type="PANTHER" id="PTHR32071:SF91">
    <property type="entry name" value="TUNGSTATE-RESPONSIVE TWO COMPONENT SIGMA54-DEPENDENT SIGNAL TRANSDUCTION SYSTEM RESPONSE REGULATOR FIS FAMILY"/>
    <property type="match status" value="1"/>
</dbReference>
<dbReference type="PROSITE" id="PS00688">
    <property type="entry name" value="SIGMA54_INTERACT_3"/>
    <property type="match status" value="1"/>
</dbReference>
<keyword evidence="2" id="KW-0067">ATP-binding</keyword>
<dbReference type="Gene3D" id="1.10.10.60">
    <property type="entry name" value="Homeodomain-like"/>
    <property type="match status" value="1"/>
</dbReference>
<reference evidence="9 10" key="1">
    <citation type="submission" date="2019-09" db="EMBL/GenBank/DDBJ databases">
        <title>Draft genome sequences of 48 bacterial type strains from the CCUG.</title>
        <authorList>
            <person name="Tunovic T."/>
            <person name="Pineiro-Iglesias B."/>
            <person name="Unosson C."/>
            <person name="Inganas E."/>
            <person name="Ohlen M."/>
            <person name="Cardew S."/>
            <person name="Jensie-Markopoulos S."/>
            <person name="Salva-Serra F."/>
            <person name="Jaen-Luchoro D."/>
            <person name="Karlsson R."/>
            <person name="Svensson-Stadler L."/>
            <person name="Chun J."/>
            <person name="Moore E."/>
        </authorList>
    </citation>
    <scope>NUCLEOTIDE SEQUENCE [LARGE SCALE GENOMIC DNA]</scope>
    <source>
        <strain evidence="9 10">CCUG 48643</strain>
    </source>
</reference>
<dbReference type="InterPro" id="IPR025943">
    <property type="entry name" value="Sigma_54_int_dom_ATP-bd_2"/>
</dbReference>
<dbReference type="InterPro" id="IPR025662">
    <property type="entry name" value="Sigma_54_int_dom_ATP-bd_1"/>
</dbReference>
<dbReference type="Pfam" id="PF25601">
    <property type="entry name" value="AAA_lid_14"/>
    <property type="match status" value="1"/>
</dbReference>
<dbReference type="PROSITE" id="PS00676">
    <property type="entry name" value="SIGMA54_INTERACT_2"/>
    <property type="match status" value="1"/>
</dbReference>
<dbReference type="PROSITE" id="PS00675">
    <property type="entry name" value="SIGMA54_INTERACT_1"/>
    <property type="match status" value="1"/>
</dbReference>
<dbReference type="AlphaFoldDB" id="A0A7V7NXC1"/>
<dbReference type="InterPro" id="IPR002078">
    <property type="entry name" value="Sigma_54_int"/>
</dbReference>
<dbReference type="GO" id="GO:0043565">
    <property type="term" value="F:sequence-specific DNA binding"/>
    <property type="evidence" value="ECO:0007669"/>
    <property type="project" value="InterPro"/>
</dbReference>
<dbReference type="SMART" id="SM00382">
    <property type="entry name" value="AAA"/>
    <property type="match status" value="1"/>
</dbReference>
<dbReference type="SUPFAM" id="SSF52540">
    <property type="entry name" value="P-loop containing nucleoside triphosphate hydrolases"/>
    <property type="match status" value="1"/>
</dbReference>
<name>A0A7V7NXC1_9VIBR</name>
<dbReference type="Gene3D" id="1.10.8.60">
    <property type="match status" value="1"/>
</dbReference>
<dbReference type="InterPro" id="IPR027417">
    <property type="entry name" value="P-loop_NTPase"/>
</dbReference>
<feature type="modified residue" description="4-aspartylphosphate" evidence="6">
    <location>
        <position position="72"/>
    </location>
</feature>
<gene>
    <name evidence="9" type="ORF">F7Q91_02405</name>
</gene>
<dbReference type="Pfam" id="PF00072">
    <property type="entry name" value="Response_reg"/>
    <property type="match status" value="1"/>
</dbReference>
<dbReference type="InterPro" id="IPR002197">
    <property type="entry name" value="HTH_Fis"/>
</dbReference>
<dbReference type="Proteomes" id="UP000423756">
    <property type="component" value="Unassembled WGS sequence"/>
</dbReference>
<dbReference type="InterPro" id="IPR009057">
    <property type="entry name" value="Homeodomain-like_sf"/>
</dbReference>
<dbReference type="PROSITE" id="PS50045">
    <property type="entry name" value="SIGMA54_INTERACT_4"/>
    <property type="match status" value="1"/>
</dbReference>
<keyword evidence="6" id="KW-0597">Phosphoprotein</keyword>
<evidence type="ECO:0000313" key="9">
    <source>
        <dbReference type="EMBL" id="KAB0482718.1"/>
    </source>
</evidence>
<dbReference type="Pfam" id="PF00158">
    <property type="entry name" value="Sigma54_activat"/>
    <property type="match status" value="1"/>
</dbReference>
<dbReference type="CDD" id="cd00156">
    <property type="entry name" value="REC"/>
    <property type="match status" value="1"/>
</dbReference>
<protein>
    <submittedName>
        <fullName evidence="9">Sigma-54-dependent Fis family transcriptional regulator</fullName>
    </submittedName>
</protein>
<dbReference type="RefSeq" id="WP_137406431.1">
    <property type="nucleotide sequence ID" value="NZ_AP025465.1"/>
</dbReference>
<evidence type="ECO:0000259" key="8">
    <source>
        <dbReference type="PROSITE" id="PS50110"/>
    </source>
</evidence>
<sequence length="487" mass="54325">MSLPSSNASNLNPNTLTQYQAFSVLVVDDEIGMQAILKKALGQYFGKVSSAGSVEEAETLRCNEHFDLIVLDINLPGRSGIEWEEAFNDSDRKADVIFMTGYADLEMTISALKLGASDFILKPFNLEQMIQAVLRCMDKRLDQRMQYALKRDVSRHIKTEIIGSSDKTKQLKLLISQFAPSRASLLVEGESGTGKELVARGVHEASKRTGPFVPINCGAIAPELLESELFGHTSGAFTGAKKSREGLFRVANGGTLFLDEIGEMPLPMQAALLRVLEQRTIRPVGSEKEISVDVRVVAATNRNLQEEVEKGHFRRDLFYRLNVLKIDVTPLRERPSDLIELVPYFTRLLSSELGMPIPNWAHEDILAMNEYEWPGNIRELKNLVERCILLDKPPAHYWREINGDPAPASISVTVSHGAEVPNLNTTDAAEGYPNTWTLKEVEKAHIEQLVSFHDGNKSAAARDLGVARKTLERKYKDWNTEGSEYAD</sequence>
<dbReference type="InterPro" id="IPR011006">
    <property type="entry name" value="CheY-like_superfamily"/>
</dbReference>
<dbReference type="FunFam" id="3.40.50.300:FF:000006">
    <property type="entry name" value="DNA-binding transcriptional regulator NtrC"/>
    <property type="match status" value="1"/>
</dbReference>
<dbReference type="PANTHER" id="PTHR32071">
    <property type="entry name" value="TRANSCRIPTIONAL REGULATORY PROTEIN"/>
    <property type="match status" value="1"/>
</dbReference>
<feature type="domain" description="Response regulatory" evidence="8">
    <location>
        <begin position="23"/>
        <end position="137"/>
    </location>
</feature>
<evidence type="ECO:0000256" key="3">
    <source>
        <dbReference type="ARBA" id="ARBA00023015"/>
    </source>
</evidence>
<evidence type="ECO:0000313" key="10">
    <source>
        <dbReference type="Proteomes" id="UP000423756"/>
    </source>
</evidence>
<proteinExistence type="predicted"/>
<keyword evidence="4" id="KW-0238">DNA-binding</keyword>
<dbReference type="InterPro" id="IPR058031">
    <property type="entry name" value="AAA_lid_NorR"/>
</dbReference>
<evidence type="ECO:0000256" key="1">
    <source>
        <dbReference type="ARBA" id="ARBA00022741"/>
    </source>
</evidence>